<evidence type="ECO:0000313" key="2">
    <source>
        <dbReference type="Proteomes" id="UP000198407"/>
    </source>
</evidence>
<evidence type="ECO:0000313" key="1">
    <source>
        <dbReference type="EMBL" id="SNS12860.1"/>
    </source>
</evidence>
<dbReference type="AlphaFoldDB" id="A0A239BY92"/>
<protein>
    <submittedName>
        <fullName evidence="1">Uncharacterized protein</fullName>
    </submittedName>
</protein>
<dbReference type="STRING" id="1215104.GCA_000730585_01848"/>
<dbReference type="RefSeq" id="WP_042127022.1">
    <property type="nucleotide sequence ID" value="NZ_FZOL01000003.1"/>
</dbReference>
<keyword evidence="2" id="KW-1185">Reference proteome</keyword>
<dbReference type="EMBL" id="FZOL01000003">
    <property type="protein sequence ID" value="SNS12860.1"/>
    <property type="molecule type" value="Genomic_DNA"/>
</dbReference>
<proteinExistence type="predicted"/>
<sequence>MSNQNPQPRIGLILSETEMYAPLRGREKRVDATVRIRDGGVDFDFTVNGQAGTFTGLHLEKSYQAASLMIDNTFIRNYSGTWPVQVEIIASLDAFEDRATLTLYDTRTLRAERVVVAINPDSLKIPTGNEYAQAHVQRQFYDANDIPLPFDEITETLEVVPPVPGVELEGVMISISSMPHADKVNVRVSGPDGVSGDATLTLVK</sequence>
<name>A0A239BY92_9PSED</name>
<organism evidence="1 2">
    <name type="scientific">Pseudomonas japonica</name>
    <dbReference type="NCBI Taxonomy" id="256466"/>
    <lineage>
        <taxon>Bacteria</taxon>
        <taxon>Pseudomonadati</taxon>
        <taxon>Pseudomonadota</taxon>
        <taxon>Gammaproteobacteria</taxon>
        <taxon>Pseudomonadales</taxon>
        <taxon>Pseudomonadaceae</taxon>
        <taxon>Pseudomonas</taxon>
    </lineage>
</organism>
<reference evidence="2" key="1">
    <citation type="submission" date="2017-06" db="EMBL/GenBank/DDBJ databases">
        <authorList>
            <person name="Varghese N."/>
            <person name="Submissions S."/>
        </authorList>
    </citation>
    <scope>NUCLEOTIDE SEQUENCE [LARGE SCALE GENOMIC DNA]</scope>
    <source>
        <strain evidence="2">DSM 22348</strain>
    </source>
</reference>
<accession>A0A239BY92</accession>
<dbReference type="Proteomes" id="UP000198407">
    <property type="component" value="Unassembled WGS sequence"/>
</dbReference>
<gene>
    <name evidence="1" type="ORF">SAMN05444352_103267</name>
</gene>